<gene>
    <name evidence="1" type="ORF">ECPE_LOCUS10056</name>
</gene>
<sequence length="146" mass="16988">MLQYNHRAYCGFAQPLPFVFPIHARKVIRCLQHHRNQLSDKCHAKLFERDELAAVENRADYSLMEVCSQMIRVHCSSVMAHLNEMGETDFSSTSTAHHQVFECLTDAMNQPSTAPTFDPFCRRHLWDTMVLRSQDYRLDPELQVSC</sequence>
<dbReference type="Pfam" id="PF00839">
    <property type="entry name" value="Cys_rich_FGFR"/>
    <property type="match status" value="1"/>
</dbReference>
<organism evidence="3">
    <name type="scientific">Echinostoma caproni</name>
    <dbReference type="NCBI Taxonomy" id="27848"/>
    <lineage>
        <taxon>Eukaryota</taxon>
        <taxon>Metazoa</taxon>
        <taxon>Spiralia</taxon>
        <taxon>Lophotrochozoa</taxon>
        <taxon>Platyhelminthes</taxon>
        <taxon>Trematoda</taxon>
        <taxon>Digenea</taxon>
        <taxon>Plagiorchiida</taxon>
        <taxon>Echinostomata</taxon>
        <taxon>Echinostomatoidea</taxon>
        <taxon>Echinostomatidae</taxon>
        <taxon>Echinostoma</taxon>
    </lineage>
</organism>
<keyword evidence="2" id="KW-1185">Reference proteome</keyword>
<accession>A0A183ASX3</accession>
<protein>
    <submittedName>
        <fullName evidence="1 3">Uncharacterized protein</fullName>
    </submittedName>
</protein>
<dbReference type="GO" id="GO:0017134">
    <property type="term" value="F:fibroblast growth factor binding"/>
    <property type="evidence" value="ECO:0007669"/>
    <property type="project" value="TreeGrafter"/>
</dbReference>
<dbReference type="GO" id="GO:0000139">
    <property type="term" value="C:Golgi membrane"/>
    <property type="evidence" value="ECO:0007669"/>
    <property type="project" value="TreeGrafter"/>
</dbReference>
<evidence type="ECO:0000313" key="2">
    <source>
        <dbReference type="Proteomes" id="UP000272942"/>
    </source>
</evidence>
<dbReference type="AlphaFoldDB" id="A0A183ASX3"/>
<dbReference type="InterPro" id="IPR039728">
    <property type="entry name" value="GLG1"/>
</dbReference>
<proteinExistence type="predicted"/>
<reference evidence="1 2" key="2">
    <citation type="submission" date="2018-11" db="EMBL/GenBank/DDBJ databases">
        <authorList>
            <consortium name="Pathogen Informatics"/>
        </authorList>
    </citation>
    <scope>NUCLEOTIDE SEQUENCE [LARGE SCALE GENOMIC DNA]</scope>
    <source>
        <strain evidence="1 2">Egypt</strain>
    </source>
</reference>
<dbReference type="WBParaSite" id="ECPE_0001009001-mRNA-1">
    <property type="protein sequence ID" value="ECPE_0001009001-mRNA-1"/>
    <property type="gene ID" value="ECPE_0001009001"/>
</dbReference>
<evidence type="ECO:0000313" key="3">
    <source>
        <dbReference type="WBParaSite" id="ECPE_0001009001-mRNA-1"/>
    </source>
</evidence>
<dbReference type="OrthoDB" id="2015434at2759"/>
<name>A0A183ASX3_9TREM</name>
<dbReference type="Proteomes" id="UP000272942">
    <property type="component" value="Unassembled WGS sequence"/>
</dbReference>
<dbReference type="EMBL" id="UZAN01048414">
    <property type="protein sequence ID" value="VDP86410.1"/>
    <property type="molecule type" value="Genomic_DNA"/>
</dbReference>
<reference evidence="3" key="1">
    <citation type="submission" date="2016-06" db="UniProtKB">
        <authorList>
            <consortium name="WormBaseParasite"/>
        </authorList>
    </citation>
    <scope>IDENTIFICATION</scope>
</reference>
<dbReference type="PANTHER" id="PTHR11884">
    <property type="entry name" value="SELECTIN LIGAND RELATED"/>
    <property type="match status" value="1"/>
</dbReference>
<dbReference type="PANTHER" id="PTHR11884:SF1">
    <property type="entry name" value="GOLGI APPARATUS PROTEIN 1"/>
    <property type="match status" value="1"/>
</dbReference>
<evidence type="ECO:0000313" key="1">
    <source>
        <dbReference type="EMBL" id="VDP86410.1"/>
    </source>
</evidence>
<dbReference type="InterPro" id="IPR001893">
    <property type="entry name" value="Cys-rich_GLG1_repeat"/>
</dbReference>